<reference evidence="1 2" key="1">
    <citation type="submission" date="2019-08" db="EMBL/GenBank/DDBJ databases">
        <title>Genomes of Subsaximicrobium wynnwilliamsii strains.</title>
        <authorList>
            <person name="Bowman J.P."/>
        </authorList>
    </citation>
    <scope>NUCLEOTIDE SEQUENCE [LARGE SCALE GENOMIC DNA]</scope>
    <source>
        <strain evidence="1 2">2-80-2</strain>
    </source>
</reference>
<keyword evidence="2" id="KW-1185">Reference proteome</keyword>
<name>A0A5C6ZCP3_9FLAO</name>
<gene>
    <name evidence="1" type="ORF">ESY86_20275</name>
</gene>
<evidence type="ECO:0000313" key="1">
    <source>
        <dbReference type="EMBL" id="TXD86420.1"/>
    </source>
</evidence>
<evidence type="ECO:0000313" key="2">
    <source>
        <dbReference type="Proteomes" id="UP000321578"/>
    </source>
</evidence>
<dbReference type="Proteomes" id="UP000321578">
    <property type="component" value="Unassembled WGS sequence"/>
</dbReference>
<accession>A0A5C6ZCP3</accession>
<organism evidence="1 2">
    <name type="scientific">Subsaximicrobium wynnwilliamsii</name>
    <dbReference type="NCBI Taxonomy" id="291179"/>
    <lineage>
        <taxon>Bacteria</taxon>
        <taxon>Pseudomonadati</taxon>
        <taxon>Bacteroidota</taxon>
        <taxon>Flavobacteriia</taxon>
        <taxon>Flavobacteriales</taxon>
        <taxon>Flavobacteriaceae</taxon>
        <taxon>Subsaximicrobium</taxon>
    </lineage>
</organism>
<sequence>MENDSNLDHDTNLYISHDAPHQGAHLPLGILHMGRHVVNEFIQTPLGNISIPINGAGSYGLATIDDLLDAPAVNQILINNVDTNGNRTNTAHNTWQSELQTMGYPQQTRNIALSNASHCASGQGLASNEELVTVTGEGGTSVLTSIIELLFINFDPLIGIALNDTSATLLGFLPGNSNLDLEFRANAFPSSGTARIYKGRLTYEKRFLWLIPITRTIFNKSKNSESGDKFIDNYPGGVTPNGLAIAESDDEDNWFYNYDYNININLNFDFIPVTSALDVGSGNTNLDDNDYFRQYTSANPPTGDRSIPFVNFATSSNQNNNLNAEHISFNRRNGDWLAEELDADANIDLFNCTPFCTNTEITGDDVLCTTGIYSVTDLATTVNWTVIDPDNLVSFNTNGNEITLNQLNPNNFGIVTLNVIYGNQRCGFVTATKDIEVGILPDNLNNASLTGATSICGSQYYTYNISGFSHPCVTSINWTVSPNLTIVSQNANSVTVTNNPFNDQYAGLITANLPNSSFVIEKGVWVGVPSNDGLTIQKIGSYDLAVGQWTKLKANYIPLLYPANDPLNVTFEWQIPYSAIRNYPDTAYKDVRPNNSGQLNIGVRAVCDCGNGEWKYRMFNVSGGNGNGGGVLTPVGGN</sequence>
<dbReference type="AlphaFoldDB" id="A0A5C6ZCP3"/>
<dbReference type="OrthoDB" id="4535652at2"/>
<dbReference type="RefSeq" id="WP_147088524.1">
    <property type="nucleotide sequence ID" value="NZ_VORM01000063.1"/>
</dbReference>
<dbReference type="EMBL" id="VORO01000062">
    <property type="protein sequence ID" value="TXD86420.1"/>
    <property type="molecule type" value="Genomic_DNA"/>
</dbReference>
<protein>
    <submittedName>
        <fullName evidence="1">Uncharacterized protein</fullName>
    </submittedName>
</protein>
<proteinExistence type="predicted"/>
<comment type="caution">
    <text evidence="1">The sequence shown here is derived from an EMBL/GenBank/DDBJ whole genome shotgun (WGS) entry which is preliminary data.</text>
</comment>